<name>X0TP23_9ZZZZ</name>
<comment type="caution">
    <text evidence="3">The sequence shown here is derived from an EMBL/GenBank/DDBJ whole genome shotgun (WGS) entry which is preliminary data.</text>
</comment>
<feature type="non-terminal residue" evidence="3">
    <location>
        <position position="1"/>
    </location>
</feature>
<evidence type="ECO:0008006" key="4">
    <source>
        <dbReference type="Google" id="ProtNLM"/>
    </source>
</evidence>
<feature type="domain" description="RACo-like middle region" evidence="2">
    <location>
        <begin position="1"/>
        <end position="71"/>
    </location>
</feature>
<evidence type="ECO:0000313" key="3">
    <source>
        <dbReference type="EMBL" id="GAF95318.1"/>
    </source>
</evidence>
<dbReference type="InterPro" id="IPR041414">
    <property type="entry name" value="Raco-like_middle"/>
</dbReference>
<feature type="domain" description="RACo C-terminal" evidence="1">
    <location>
        <begin position="75"/>
        <end position="301"/>
    </location>
</feature>
<dbReference type="Gene3D" id="3.30.420.480">
    <property type="entry name" value="Domain of unknown function (DUF4445)"/>
    <property type="match status" value="1"/>
</dbReference>
<sequence>NTTMLHFLLGLDPSRIRKTPYIPTATVPPPVRAAEVGIKINPRGLLYAMPSIGGWVGGDITAGILASDLYQTDRLTMLIDIGTNGEIVLGTREWMLACAASAGPAFEGSGVRCGMKATSGAIERVKISAREQVSTRTIGDVKPKGLCGSGLIDGIASLFQSGIIDRSGNLLPNRSTYVREREGQLEFILVSGKRTETGKDIVVTQPDIENVLRAKAAIYSGAKILLESTHHGFEDIEQLFIAGGFGNYLDRENAILLGLIPDIPLERIRFVGNTSLIGAKMALLSSDAYERCFEIAKSTTYY</sequence>
<reference evidence="3" key="1">
    <citation type="journal article" date="2014" name="Front. Microbiol.">
        <title>High frequency of phylogenetically diverse reductive dehalogenase-homologous genes in deep subseafloor sedimentary metagenomes.</title>
        <authorList>
            <person name="Kawai M."/>
            <person name="Futagami T."/>
            <person name="Toyoda A."/>
            <person name="Takaki Y."/>
            <person name="Nishi S."/>
            <person name="Hori S."/>
            <person name="Arai W."/>
            <person name="Tsubouchi T."/>
            <person name="Morono Y."/>
            <person name="Uchiyama I."/>
            <person name="Ito T."/>
            <person name="Fujiyama A."/>
            <person name="Inagaki F."/>
            <person name="Takami H."/>
        </authorList>
    </citation>
    <scope>NUCLEOTIDE SEQUENCE</scope>
    <source>
        <strain evidence="3">Expedition CK06-06</strain>
    </source>
</reference>
<dbReference type="Pfam" id="PF17651">
    <property type="entry name" value="Raco_middle"/>
    <property type="match status" value="1"/>
</dbReference>
<feature type="non-terminal residue" evidence="3">
    <location>
        <position position="302"/>
    </location>
</feature>
<dbReference type="EMBL" id="BARS01010595">
    <property type="protein sequence ID" value="GAF95318.1"/>
    <property type="molecule type" value="Genomic_DNA"/>
</dbReference>
<gene>
    <name evidence="3" type="ORF">S01H1_19585</name>
</gene>
<dbReference type="PANTHER" id="PTHR42895">
    <property type="entry name" value="IRON-SULFUR CLUSTER-BINDING PROTEIN-RELATED"/>
    <property type="match status" value="1"/>
</dbReference>
<dbReference type="InterPro" id="IPR042259">
    <property type="entry name" value="Raco-like_middle_sf"/>
</dbReference>
<dbReference type="AlphaFoldDB" id="X0TP23"/>
<accession>X0TP23</accession>
<dbReference type="InterPro" id="IPR027980">
    <property type="entry name" value="RACo_C"/>
</dbReference>
<organism evidence="3">
    <name type="scientific">marine sediment metagenome</name>
    <dbReference type="NCBI Taxonomy" id="412755"/>
    <lineage>
        <taxon>unclassified sequences</taxon>
        <taxon>metagenomes</taxon>
        <taxon>ecological metagenomes</taxon>
    </lineage>
</organism>
<dbReference type="InterPro" id="IPR052911">
    <property type="entry name" value="Corrinoid_activation_enz"/>
</dbReference>
<protein>
    <recommendedName>
        <fullName evidence="4">RACo C-terminal domain-containing protein</fullName>
    </recommendedName>
</protein>
<dbReference type="Pfam" id="PF14574">
    <property type="entry name" value="RACo_C_ter"/>
    <property type="match status" value="1"/>
</dbReference>
<proteinExistence type="predicted"/>
<dbReference type="PANTHER" id="PTHR42895:SF1">
    <property type="entry name" value="IRON-SULFUR CLUSTER PROTEIN"/>
    <property type="match status" value="1"/>
</dbReference>
<evidence type="ECO:0000259" key="1">
    <source>
        <dbReference type="Pfam" id="PF14574"/>
    </source>
</evidence>
<evidence type="ECO:0000259" key="2">
    <source>
        <dbReference type="Pfam" id="PF17651"/>
    </source>
</evidence>